<feature type="coiled-coil region" evidence="1">
    <location>
        <begin position="786"/>
        <end position="817"/>
    </location>
</feature>
<feature type="domain" description="Barnase-EndoU-ColicinE5/D-RelE like" evidence="3">
    <location>
        <begin position="1223"/>
        <end position="1360"/>
    </location>
</feature>
<evidence type="ECO:0000259" key="2">
    <source>
        <dbReference type="Pfam" id="PF18760"/>
    </source>
</evidence>
<dbReference type="InterPro" id="IPR049522">
    <property type="entry name" value="ART-PolyVal_dom"/>
</dbReference>
<evidence type="ECO:0000313" key="4">
    <source>
        <dbReference type="EMBL" id="DAE29414.1"/>
    </source>
</evidence>
<proteinExistence type="predicted"/>
<reference evidence="4" key="1">
    <citation type="journal article" date="2021" name="Proc. Natl. Acad. Sci. U.S.A.">
        <title>A Catalog of Tens of Thousands of Viruses from Human Metagenomes Reveals Hidden Associations with Chronic Diseases.</title>
        <authorList>
            <person name="Tisza M.J."/>
            <person name="Buck C.B."/>
        </authorList>
    </citation>
    <scope>NUCLEOTIDE SEQUENCE</scope>
    <source>
        <strain evidence="4">Ctd0M1</strain>
    </source>
</reference>
<keyword evidence="1" id="KW-0175">Coiled coil</keyword>
<feature type="coiled-coil region" evidence="1">
    <location>
        <begin position="1569"/>
        <end position="1596"/>
    </location>
</feature>
<dbReference type="Pfam" id="PF18814">
    <property type="entry name" value="PBECR5"/>
    <property type="match status" value="1"/>
</dbReference>
<sequence length="2770" mass="312048">MAWEIENTVTTDNKAVQPQWEIEETQPLTQSVMDAENQKMYNVPLGMDATDAKFAIDTQHGGKDKGSFLGKVWTGIDIAGSSIEEVFQDFNRAVVEHTGQLVDSLVLDKGLRYQKRMKLVEDWENGDWSYFGDKELSDEEKQGIIRRQKEKIAYIQNLRERTQKFFNKGAQIMRPDEKLDNADKFFIAASSGIVSTAEAAAVAIATKNPTVAAAAIGTTYASLKDTEYFDKAIAAGESANDASADATVAGAIEGGLEFVGNRLLLGIGKVKPIQQLGNKVISSSIAKTIQSKVGRSAIGKIASRHPQSIFGAAVKGAVTDGGEEFMQEGAGMLWENYNDVSSYSMDEILSQSLFAFAAGSVSGAGMGVVGTSIYNQKITKDNTAIKNILKENTPELTDEELQVVADNVQEALLQQGAAYDEQITNLLRKESEIDVMPDGLTAESLTADTRAMLKEKYGMSDEDINKTIDIAANYIDARNGFNETYNEYFDKMDVAGYDRTVADNAARVLAARAVAIARAEGVSTEEVRKRWNLNLTRQSYEDFKNGVPVTDNYTPRQRQIDDIMSVVPENWTPEQKKALRKGIAARARYGDLDKANFNAETAKQWFETKGAEESVKAINKRVQTIMGVLNFKEEVENVKKSKRINPQNVNPFEALVDDKLYNKIARIEKENKGDSLISFIVKRGGLKDVGGELKNMDAQKQRIGLINNKSGNSFDDIALAAWEHGYFPSHSERPTINDLLEAIDAELFGKKRYQYQEGNPFSMTEYVNSLAEQMDMLGVDYRGMTAEEAEAAYNKAAEEYSKNAKQYESEYTNTGENFDDDFTLFHEAVSLANKITEIDAERLKFERKDINPELKGRENEKVKAVKINRFFSDRENSKSVSLDDVIAALDTKVKANEKGMRVLKNSARGETATLSNKALHKMFKSTGNRLDGNIGDVLGKECIANIADIFDSAILVKTHNDEKHNSKNKIHRYANVIQSQKDSNSPAETFIVKVTVKELANGNKDLTDIEIEENGGRELAAYDLKVGRKNTAGNSLGNFAKADKATVANNSGNDIIINDLIEFVNTYTDEKININGVDRWAINSDGSRIAKTAEGLRAFYEWFGDSKVVDADGKPLVVYHGTNKKFREFDKGAIGKKHKNLYQGKGFYFTKEYYDAQNYGKTIMPVYLKIENPASSDYNLKPENDGISAAHGVWVAFEPTQIKSVNNRGSFAGDNPDIYYQDGNDKNLVVYHTINKDNLQKAIDFGGFPAPSLAIVNKDEPFNFGNGKDNIQLIGNKDLINPENGTDVYNRDVWTKTFPFATYETPTFEAARKFENDYEQYFDRVNDRGALSSLTYVAQSNPAAARDSFVNSTGAKLAYLEQTKGKEIELPKRDLSADYLKQGDIDVQFVEEVKDFDENSDREEFLQKMSEAAKRLLDRKYDNSTSRFAQKLKQKMLEMDFDANGIIYFGVADRYLNNAKRYLQTKGVEAVDYYAARDFIDEQITDENAYRQWATKQIEDKLLGEPKVEVAGELLPFTLENVTKAMVDGATQNAQDTLVYGSGKTIAAGAKALNSIEEIKVESKKLVTQEESKAKMEQLEANMEVFTKQFVKYDNENYFFARDAAYKALGTIAAKENPTIEDLQEALDYEFGEQHKYSKTLLNAGVDIAKSIRNLSRYYFEAKPQRAVVLNEFSGAIIPTDTSFDDIAQKVADAGLRVVRSDNQLEAVKEFADVYFQETAGNNVPPRGAFVERGDENIIFAFENADASTVIHELGHFFLHDMQKFADNPKTAEQLAEIYKYLGVENGTLTREQEEKFADTFEVYLLDGRAPNQILRGVFARFKKWIRNLWYEVKRLSGINITDEVRATFDEMLGGKGLDFAMQASTLKMGQMLERGNISQWQTNRAMQMLYEGEMSKADMQNLIQQLRNGMKNKEFVAALKEFENKPANSNKEVLTEWDYTVLRNQLDGLNFNRDNVKTRIEKLLKWSEPRTSGGKLVGRFPNKQLNDAFARYRELATMNKDEAKQKLQENVELIEDQMKSGGDVDIEQLIFENRLLSYNLNKISNSELLKLYDGLAESYNMGRLTDKITGDAKRERKKQMIERAKNVLTNYGAINPNIESSELKKRLARFGLSQQGWNGLLDTLSMNDERTQTGKSAISQDLEMFEAEQKKYAGIAADSELISQKLEKALSGTMNNAQSVTHYMNTELDKKVVIEWSGLIDPKERNPKYQKWQPFKRTFTKDQLIDIYMKSLDDDTREIMINDPVNQYNQAFLNKVKDELTTDDLAVADAIFKFYNENYERFNAFYEEHFGMSLPKSKYYTPRAMSVDGVTIDDKTTHGYASFSGAKKRVAVAGTGVINIQGAFRALNKYINQQNHYMGYMDKLTDINAVLANKDVKNIINSLFGTEMNKRIAYEINNLANNGNDKVDAWGKFWNKLRANYAKSVLAVKPSLAIKQLTSFPAYWENVGTKDFIAGVADFFAHPKEAIKTLGGTTLMKTRGTDIIRDFDQISKSDLFTKMKKAKGKIKWNDLLMFNIKFGDRGAIYMGGWALYKSELNKNLKAGMSEKEAKAKALEAFERITDETQQSGRLSQQSYMQSNSALRAFTMFTSSQNQYLRKEINAIRGLATGRMSKAKAAKTIFIYHVLLPVFFQVVSDGFRWDKDNDLRAAVLGSLNGWFILNKVLENVYNWITDNGNMFKTRMSVRDLVPFWGSVEDLKNDLLKFADDEMELEDVLDVIKPIGEVTGLPLKYAKDVVENAGEYADDGEYFKEGLLWLGWSPYSLRDSNDE</sequence>
<dbReference type="Pfam" id="PF18760">
    <property type="entry name" value="ART-PolyVal"/>
    <property type="match status" value="1"/>
</dbReference>
<dbReference type="InterPro" id="IPR040998">
    <property type="entry name" value="PBECR5"/>
</dbReference>
<evidence type="ECO:0000259" key="3">
    <source>
        <dbReference type="Pfam" id="PF18814"/>
    </source>
</evidence>
<protein>
    <submittedName>
        <fullName evidence="4">Crystallin beta/gamma motif-containing protein</fullName>
    </submittedName>
</protein>
<evidence type="ECO:0000256" key="1">
    <source>
        <dbReference type="SAM" id="Coils"/>
    </source>
</evidence>
<name>A0A8S5RDC3_9VIRU</name>
<dbReference type="EMBL" id="BK059094">
    <property type="protein sequence ID" value="DAE29414.1"/>
    <property type="molecule type" value="Genomic_DNA"/>
</dbReference>
<organism evidence="4">
    <name type="scientific">virus sp. ctd0M1</name>
    <dbReference type="NCBI Taxonomy" id="2827993"/>
    <lineage>
        <taxon>Viruses</taxon>
    </lineage>
</organism>
<feature type="domain" description="ART-PolyVal-like" evidence="2">
    <location>
        <begin position="1110"/>
        <end position="1179"/>
    </location>
</feature>
<accession>A0A8S5RDC3</accession>